<evidence type="ECO:0000313" key="2">
    <source>
        <dbReference type="Proteomes" id="UP000184071"/>
    </source>
</evidence>
<sequence>VPAASTAVLGETSATFYDTKARTVRVYTINHLGGYTYTDSKLDFTGKPQYTIIRHKRLSTDAELMTKDTFTYSAQDRLLTQTHQINSGTVELIASNNYDELGQLVSKKVGNTEAAPVQKIDYSYNIRGWLTAINDINALAKTGDPKDLFAFKINYNTTPSGIIDVKPLYNGNIAETQWASGSDNGIIRTYGYKYDNLNRLREGIYKKGIVLSAYNEALWYDKNGNITALTRNGNSETAQQIDNLIYSYASSNNSNTLMKVADSAPALTKNYGFTDSAANTVDDYSYDAYGNMTKDNNKNITSITYNHLNLPTKITFASTGNIAYIYNAAGEKVQKIVTNVSPANITTTDYLDGYQYTTDCQTCTAVLKFFPTAEGYVEPSGSSYKYVYQYKDHLGNIRLSYNKTLAIQDENSYYPFGLKHIGYGAPVINSNYKYKY</sequence>
<reference evidence="2" key="1">
    <citation type="submission" date="2016-11" db="EMBL/GenBank/DDBJ databases">
        <authorList>
            <person name="Varghese N."/>
            <person name="Submissions S."/>
        </authorList>
    </citation>
    <scope>NUCLEOTIDE SEQUENCE [LARGE SCALE GENOMIC DNA]</scope>
    <source>
        <strain evidence="2">DSM 17963</strain>
    </source>
</reference>
<feature type="non-terminal residue" evidence="1">
    <location>
        <position position="436"/>
    </location>
</feature>
<dbReference type="AlphaFoldDB" id="A0A1M5WRV6"/>
<accession>A0A1M5WRV6</accession>
<organism evidence="1 2">
    <name type="scientific">Flavobacterium defluvii</name>
    <dbReference type="NCBI Taxonomy" id="370979"/>
    <lineage>
        <taxon>Bacteria</taxon>
        <taxon>Pseudomonadati</taxon>
        <taxon>Bacteroidota</taxon>
        <taxon>Flavobacteriia</taxon>
        <taxon>Flavobacteriales</taxon>
        <taxon>Flavobacteriaceae</taxon>
        <taxon>Flavobacterium</taxon>
    </lineage>
</organism>
<gene>
    <name evidence="1" type="ORF">SAMN05443663_1191</name>
</gene>
<evidence type="ECO:0000313" key="1">
    <source>
        <dbReference type="EMBL" id="SHH90365.1"/>
    </source>
</evidence>
<keyword evidence="2" id="KW-1185">Reference proteome</keyword>
<dbReference type="Gene3D" id="2.180.10.10">
    <property type="entry name" value="RHS repeat-associated core"/>
    <property type="match status" value="1"/>
</dbReference>
<feature type="non-terminal residue" evidence="1">
    <location>
        <position position="1"/>
    </location>
</feature>
<dbReference type="Proteomes" id="UP000184071">
    <property type="component" value="Unassembled WGS sequence"/>
</dbReference>
<proteinExistence type="predicted"/>
<name>A0A1M5WRV6_9FLAO</name>
<dbReference type="EMBL" id="FQWC01000019">
    <property type="protein sequence ID" value="SHH90365.1"/>
    <property type="molecule type" value="Genomic_DNA"/>
</dbReference>
<dbReference type="SUPFAM" id="SSF101898">
    <property type="entry name" value="NHL repeat"/>
    <property type="match status" value="1"/>
</dbReference>
<evidence type="ECO:0008006" key="3">
    <source>
        <dbReference type="Google" id="ProtNLM"/>
    </source>
</evidence>
<protein>
    <recommendedName>
        <fullName evidence="3">YD repeat-containing protein</fullName>
    </recommendedName>
</protein>
<dbReference type="STRING" id="370979.SAMN05443663_1191"/>